<feature type="region of interest" description="Disordered" evidence="6">
    <location>
        <begin position="363"/>
        <end position="391"/>
    </location>
</feature>
<reference evidence="8" key="1">
    <citation type="submission" date="2022-10" db="EMBL/GenBank/DDBJ databases">
        <title>Culturing micro-colonial fungi from biological soil crusts in the Mojave desert and describing Neophaeococcomyces mojavensis, and introducing the new genera and species Taxawa tesnikishii.</title>
        <authorList>
            <person name="Kurbessoian T."/>
            <person name="Stajich J.E."/>
        </authorList>
    </citation>
    <scope>NUCLEOTIDE SEQUENCE</scope>
    <source>
        <strain evidence="8">TK_41</strain>
    </source>
</reference>
<sequence>MSSDGLTKRPSKFTLFYNPYSICSLQVLYTLALRGEPKDAESQMEVDPQIVDIFNMEQLSEEFLCEVNAEGQVPVLLSSTALESPMPDSLRMTLYMSTRYPELIPAAQDPQIRKLLVELHALNYFSLSFPTRPQIAKGFEAAILARLEQPDITDRYRKALEFKLDIVRRNKIGGLVPTEMAKNEQKAKDLLATVSALLPESPSQWIYGSKPTALDAHLVVFIARPTGLLQVDDTNRNHASTSTMLTNVEEACPFQVTAEPALPSNNYALDGRSDRIGPFYSSAAMQLPEAGSSTAPSTSIPVLDQDSQQEHGVLSQTQPPTDSELYPSNFPPGPSMNFYCEPDGLLWEDVDLNSWFLEPFFAPDEPPLRPTQSTATETNTQHSRGPSPSPTDTIEIAAIVEQLWFTKLGNDVQDLSNLYPHHSTATTGPRAVHADREDLNEGYRLSLSNRLRANYSEDPLPSTDFLWDVITATHAEEKIPIVQSALIGQLFMMVSGRPRHLAIGSAFHGTLVSWTRRAELMDVKHEHIDLDDLSEAQLANTWRRWARKEELIRTALAVFIQDAELVALFHHEPILRFGGKGLPIASSSEAFSAPTASSWLEVMREEPAQRRCQGGVVGTAAPSLRYQLPNAACAHSEFSAYFILECIGATICEDRVGGAFSSAKVQKYETDLISWYVVFGKKLQAEYDPQCLLLLWHWTFISNLVDLNRLELAVGKRGVAMAAACADYVDEWASSAASKRCLVHAHLLQKNMENKCMRRPLAIHVPRCLFSAAICWATFLGSNAKALDIEASLDDVDFPELRILGVHLPRHWSDTIGAGTTSLLTVKGTTLCSLAELLRQVGHWEIARRFSRILRPLIHGIGDEALLTR</sequence>
<dbReference type="AlphaFoldDB" id="A0AA38X7U8"/>
<keyword evidence="4" id="KW-0804">Transcription</keyword>
<dbReference type="PROSITE" id="PS50404">
    <property type="entry name" value="GST_NTER"/>
    <property type="match status" value="1"/>
</dbReference>
<evidence type="ECO:0000256" key="4">
    <source>
        <dbReference type="ARBA" id="ARBA00023163"/>
    </source>
</evidence>
<dbReference type="SUPFAM" id="SSF52833">
    <property type="entry name" value="Thioredoxin-like"/>
    <property type="match status" value="1"/>
</dbReference>
<feature type="domain" description="GST N-terminal" evidence="7">
    <location>
        <begin position="11"/>
        <end position="104"/>
    </location>
</feature>
<protein>
    <recommendedName>
        <fullName evidence="7">GST N-terminal domain-containing protein</fullName>
    </recommendedName>
</protein>
<dbReference type="InterPro" id="IPR036249">
    <property type="entry name" value="Thioredoxin-like_sf"/>
</dbReference>
<keyword evidence="2" id="KW-0862">Zinc</keyword>
<evidence type="ECO:0000256" key="6">
    <source>
        <dbReference type="SAM" id="MobiDB-lite"/>
    </source>
</evidence>
<keyword evidence="9" id="KW-1185">Reference proteome</keyword>
<evidence type="ECO:0000313" key="9">
    <source>
        <dbReference type="Proteomes" id="UP001172673"/>
    </source>
</evidence>
<keyword evidence="3" id="KW-0805">Transcription regulation</keyword>
<feature type="compositionally biased region" description="Polar residues" evidence="6">
    <location>
        <begin position="370"/>
        <end position="391"/>
    </location>
</feature>
<evidence type="ECO:0000259" key="7">
    <source>
        <dbReference type="PROSITE" id="PS50404"/>
    </source>
</evidence>
<dbReference type="Proteomes" id="UP001172673">
    <property type="component" value="Unassembled WGS sequence"/>
</dbReference>
<dbReference type="Gene3D" id="3.40.30.10">
    <property type="entry name" value="Glutaredoxin"/>
    <property type="match status" value="1"/>
</dbReference>
<dbReference type="InterPro" id="IPR004045">
    <property type="entry name" value="Glutathione_S-Trfase_N"/>
</dbReference>
<dbReference type="PANTHER" id="PTHR47660">
    <property type="entry name" value="TRANSCRIPTION FACTOR WITH C2H2 AND ZN(2)-CYS(6) DNA BINDING DOMAIN (EUROFUNG)-RELATED-RELATED"/>
    <property type="match status" value="1"/>
</dbReference>
<comment type="caution">
    <text evidence="8">The sequence shown here is derived from an EMBL/GenBank/DDBJ whole genome shotgun (WGS) entry which is preliminary data.</text>
</comment>
<organism evidence="8 9">
    <name type="scientific">Cladophialophora chaetospira</name>
    <dbReference type="NCBI Taxonomy" id="386627"/>
    <lineage>
        <taxon>Eukaryota</taxon>
        <taxon>Fungi</taxon>
        <taxon>Dikarya</taxon>
        <taxon>Ascomycota</taxon>
        <taxon>Pezizomycotina</taxon>
        <taxon>Eurotiomycetes</taxon>
        <taxon>Chaetothyriomycetidae</taxon>
        <taxon>Chaetothyriales</taxon>
        <taxon>Herpotrichiellaceae</taxon>
        <taxon>Cladophialophora</taxon>
    </lineage>
</organism>
<evidence type="ECO:0000256" key="1">
    <source>
        <dbReference type="ARBA" id="ARBA00022723"/>
    </source>
</evidence>
<name>A0AA38X7U8_9EURO</name>
<dbReference type="PANTHER" id="PTHR47660:SF2">
    <property type="entry name" value="TRANSCRIPTION FACTOR WITH C2H2 AND ZN(2)-CYS(6) DNA BINDING DOMAIN (EUROFUNG)"/>
    <property type="match status" value="1"/>
</dbReference>
<evidence type="ECO:0000313" key="8">
    <source>
        <dbReference type="EMBL" id="KAJ9608388.1"/>
    </source>
</evidence>
<dbReference type="GO" id="GO:0046872">
    <property type="term" value="F:metal ion binding"/>
    <property type="evidence" value="ECO:0007669"/>
    <property type="project" value="UniProtKB-KW"/>
</dbReference>
<evidence type="ECO:0000256" key="5">
    <source>
        <dbReference type="ARBA" id="ARBA00023242"/>
    </source>
</evidence>
<dbReference type="EMBL" id="JAPDRK010000010">
    <property type="protein sequence ID" value="KAJ9608388.1"/>
    <property type="molecule type" value="Genomic_DNA"/>
</dbReference>
<feature type="region of interest" description="Disordered" evidence="6">
    <location>
        <begin position="306"/>
        <end position="328"/>
    </location>
</feature>
<keyword evidence="1" id="KW-0479">Metal-binding</keyword>
<evidence type="ECO:0000256" key="2">
    <source>
        <dbReference type="ARBA" id="ARBA00022833"/>
    </source>
</evidence>
<keyword evidence="5" id="KW-0539">Nucleus</keyword>
<evidence type="ECO:0000256" key="3">
    <source>
        <dbReference type="ARBA" id="ARBA00023015"/>
    </source>
</evidence>
<accession>A0AA38X7U8</accession>
<proteinExistence type="predicted"/>
<gene>
    <name evidence="8" type="ORF">H2200_007376</name>
</gene>